<keyword evidence="2" id="KW-1133">Transmembrane helix</keyword>
<organism evidence="3 4">
    <name type="scientific">Eubacterium album</name>
    <dbReference type="NCBI Taxonomy" id="2978477"/>
    <lineage>
        <taxon>Bacteria</taxon>
        <taxon>Bacillati</taxon>
        <taxon>Bacillota</taxon>
        <taxon>Clostridia</taxon>
        <taxon>Eubacteriales</taxon>
        <taxon>Eubacteriaceae</taxon>
        <taxon>Eubacterium</taxon>
    </lineage>
</organism>
<evidence type="ECO:0000256" key="1">
    <source>
        <dbReference type="SAM" id="MobiDB-lite"/>
    </source>
</evidence>
<keyword evidence="4" id="KW-1185">Reference proteome</keyword>
<dbReference type="InterPro" id="IPR010897">
    <property type="entry name" value="Spore_II_P"/>
</dbReference>
<feature type="region of interest" description="Disordered" evidence="1">
    <location>
        <begin position="135"/>
        <end position="154"/>
    </location>
</feature>
<name>A0ABT2LZ58_9FIRM</name>
<feature type="transmembrane region" description="Helical" evidence="2">
    <location>
        <begin position="18"/>
        <end position="36"/>
    </location>
</feature>
<gene>
    <name evidence="3" type="ORF">N5B56_05675</name>
</gene>
<feature type="compositionally biased region" description="Low complexity" evidence="1">
    <location>
        <begin position="135"/>
        <end position="151"/>
    </location>
</feature>
<dbReference type="RefSeq" id="WP_022089059.1">
    <property type="nucleotide sequence ID" value="NZ_JAODBU010000004.1"/>
</dbReference>
<dbReference type="Pfam" id="PF07454">
    <property type="entry name" value="SpoIIP"/>
    <property type="match status" value="1"/>
</dbReference>
<sequence>MQQGIHVNGWRLNVKEKTFQVIVSVLIIVLSIYIASKCINTIVKDKAKGNINEAAVQTANFLVGEIIENTSILTQYMIYMENHGDLSEEMKKQILESVVTEYINGSEYSYDTNDPGYKQVVQLIYDKVNATEQPETTQLETVEETTTQPQTKVEEAKKELVPIPKMTGTKYTKDNLGSFKKVIERFYTVTAATTIRESDMPLDKALSEKFKIKGNNKKPQILIYHTHSMETFSNSNSEDKNTTIIGVGNRLEKVLSKQFGYNVIHDKTTYDIVNGVLDRNEAYTQSEKGVKKILKDNPSISLVLDIHRDGVNDNTHLVTEINGKPTAKIMFLNGMSRFKESGDISYLHNDYLFENLALTLQMKLAAEAYYPDFTRRNYINAYEYNLGVCRQCMLIEIGAQTNTYQEAVNAAEPLAVLIDKVMRGE</sequence>
<reference evidence="3" key="1">
    <citation type="submission" date="2022-09" db="EMBL/GenBank/DDBJ databases">
        <title>Eubacterium sp. LFL-14 isolated from human feces.</title>
        <authorList>
            <person name="Liu F."/>
        </authorList>
    </citation>
    <scope>NUCLEOTIDE SEQUENCE</scope>
    <source>
        <strain evidence="3">LFL-14</strain>
    </source>
</reference>
<dbReference type="EMBL" id="JAODBU010000004">
    <property type="protein sequence ID" value="MCT7398576.1"/>
    <property type="molecule type" value="Genomic_DNA"/>
</dbReference>
<dbReference type="NCBIfam" id="TIGR02867">
    <property type="entry name" value="spore_II_P"/>
    <property type="match status" value="1"/>
</dbReference>
<comment type="caution">
    <text evidence="3">The sequence shown here is derived from an EMBL/GenBank/DDBJ whole genome shotgun (WGS) entry which is preliminary data.</text>
</comment>
<proteinExistence type="predicted"/>
<evidence type="ECO:0000256" key="2">
    <source>
        <dbReference type="SAM" id="Phobius"/>
    </source>
</evidence>
<keyword evidence="2" id="KW-0472">Membrane</keyword>
<accession>A0ABT2LZ58</accession>
<keyword evidence="2" id="KW-0812">Transmembrane</keyword>
<protein>
    <submittedName>
        <fullName evidence="3">Stage II sporulation protein P</fullName>
    </submittedName>
</protein>
<evidence type="ECO:0000313" key="4">
    <source>
        <dbReference type="Proteomes" id="UP001431199"/>
    </source>
</evidence>
<dbReference type="Proteomes" id="UP001431199">
    <property type="component" value="Unassembled WGS sequence"/>
</dbReference>
<evidence type="ECO:0000313" key="3">
    <source>
        <dbReference type="EMBL" id="MCT7398576.1"/>
    </source>
</evidence>